<dbReference type="GO" id="GO:0004252">
    <property type="term" value="F:serine-type endopeptidase activity"/>
    <property type="evidence" value="ECO:0007669"/>
    <property type="project" value="InterPro"/>
</dbReference>
<evidence type="ECO:0000256" key="5">
    <source>
        <dbReference type="ARBA" id="ARBA00022989"/>
    </source>
</evidence>
<dbReference type="InterPro" id="IPR022764">
    <property type="entry name" value="Peptidase_S54_rhomboid_dom"/>
</dbReference>
<dbReference type="SUPFAM" id="SSF144091">
    <property type="entry name" value="Rhomboid-like"/>
    <property type="match status" value="1"/>
</dbReference>
<evidence type="ECO:0000256" key="6">
    <source>
        <dbReference type="ARBA" id="ARBA00023136"/>
    </source>
</evidence>
<keyword evidence="3 8" id="KW-0812">Transmembrane</keyword>
<dbReference type="InterPro" id="IPR035952">
    <property type="entry name" value="Rhomboid-like_sf"/>
</dbReference>
<evidence type="ECO:0000256" key="3">
    <source>
        <dbReference type="ARBA" id="ARBA00022692"/>
    </source>
</evidence>
<accession>A0A9P8HVS6</accession>
<organism evidence="10 11">
    <name type="scientific">Glutinoglossum americanum</name>
    <dbReference type="NCBI Taxonomy" id="1670608"/>
    <lineage>
        <taxon>Eukaryota</taxon>
        <taxon>Fungi</taxon>
        <taxon>Dikarya</taxon>
        <taxon>Ascomycota</taxon>
        <taxon>Pezizomycotina</taxon>
        <taxon>Geoglossomycetes</taxon>
        <taxon>Geoglossales</taxon>
        <taxon>Geoglossaceae</taxon>
        <taxon>Glutinoglossum</taxon>
    </lineage>
</organism>
<feature type="compositionally biased region" description="Pro residues" evidence="7">
    <location>
        <begin position="102"/>
        <end position="116"/>
    </location>
</feature>
<evidence type="ECO:0000259" key="9">
    <source>
        <dbReference type="Pfam" id="PF01694"/>
    </source>
</evidence>
<keyword evidence="5 8" id="KW-1133">Transmembrane helix</keyword>
<keyword evidence="4" id="KW-0378">Hydrolase</keyword>
<reference evidence="10" key="1">
    <citation type="submission" date="2021-03" db="EMBL/GenBank/DDBJ databases">
        <title>Comparative genomics and phylogenomic investigation of the class Geoglossomycetes provide insights into ecological specialization and systematics.</title>
        <authorList>
            <person name="Melie T."/>
            <person name="Pirro S."/>
            <person name="Miller A.N."/>
            <person name="Quandt A."/>
        </authorList>
    </citation>
    <scope>NUCLEOTIDE SEQUENCE</scope>
    <source>
        <strain evidence="10">GBOQ0MN5Z8</strain>
    </source>
</reference>
<feature type="compositionally biased region" description="Basic and acidic residues" evidence="7">
    <location>
        <begin position="249"/>
        <end position="273"/>
    </location>
</feature>
<evidence type="ECO:0000256" key="1">
    <source>
        <dbReference type="ARBA" id="ARBA00004141"/>
    </source>
</evidence>
<sequence length="575" mass="64609">MPALLRDSITAVARGQWTSRPLFGDGVAPLMMLFRYPQHVNQSIRHFSITSKPFRRRLDGVGLLQCHSAVGILIPLQIQTLLPATSPPRATFATSKNRRPKPQPPARPPKGNPPPNRTSLPSYDPDKGVPFRATPLTPSELSKIFPSTVSPPLGNLTLKIQHGRRLHGLLSVPDSEFPLLQPHLAEPALKWLRENYPIDEEAVMEGEEERELRERAERLGLYYKPQEGVKGGSVYGKSGLEVIRETYEKEEKRKEKENARKKKEMEDSLKVENKQSTTIQPGNSGRVGELTEQKEPEWVAYYRERATVTKDTSPPEMSKFRRLFPSTLLLLPVLLISYFLLTAYTAPTPTSRLFPDTPPTATTLLTLISLNSITFLLWRFPPAWPFLNRYFISVPGYPFAWSLLGNMFSHQQVRHLLMNMLVLWVVGTRVHEDVGRGGFLGVYFAGGALGSWTSLVAAVLGNRLTTSSLGASGAVAGILAAWFSIHWNEGFKLLFVPEDWLPQLSGMGVLAALVGVELVGVWRGWRRVDHWAHLGGYGGGLVGAWIIGEKRRVEEERRKKRGEKGWLDRVREGRW</sequence>
<keyword evidence="11" id="KW-1185">Reference proteome</keyword>
<name>A0A9P8HVS6_9PEZI</name>
<feature type="domain" description="Peptidase S54 rhomboid" evidence="9">
    <location>
        <begin position="401"/>
        <end position="548"/>
    </location>
</feature>
<dbReference type="Pfam" id="PF01694">
    <property type="entry name" value="Rhomboid"/>
    <property type="match status" value="1"/>
</dbReference>
<feature type="transmembrane region" description="Helical" evidence="8">
    <location>
        <begin position="323"/>
        <end position="341"/>
    </location>
</feature>
<proteinExistence type="inferred from homology"/>
<evidence type="ECO:0000256" key="2">
    <source>
        <dbReference type="ARBA" id="ARBA00009045"/>
    </source>
</evidence>
<evidence type="ECO:0000313" key="10">
    <source>
        <dbReference type="EMBL" id="KAH0538638.1"/>
    </source>
</evidence>
<dbReference type="PANTHER" id="PTHR43731:SF14">
    <property type="entry name" value="PRESENILIN-ASSOCIATED RHOMBOID-LIKE PROTEIN, MITOCHONDRIAL"/>
    <property type="match status" value="1"/>
</dbReference>
<feature type="transmembrane region" description="Helical" evidence="8">
    <location>
        <begin position="466"/>
        <end position="485"/>
    </location>
</feature>
<feature type="region of interest" description="Disordered" evidence="7">
    <location>
        <begin position="85"/>
        <end position="135"/>
    </location>
</feature>
<dbReference type="GO" id="GO:0016020">
    <property type="term" value="C:membrane"/>
    <property type="evidence" value="ECO:0007669"/>
    <property type="project" value="UniProtKB-SubCell"/>
</dbReference>
<gene>
    <name evidence="10" type="ORF">FGG08_004775</name>
</gene>
<feature type="transmembrane region" description="Helical" evidence="8">
    <location>
        <begin position="506"/>
        <end position="525"/>
    </location>
</feature>
<dbReference type="EMBL" id="JAGHQL010000101">
    <property type="protein sequence ID" value="KAH0538638.1"/>
    <property type="molecule type" value="Genomic_DNA"/>
</dbReference>
<feature type="compositionally biased region" description="Polar residues" evidence="7">
    <location>
        <begin position="274"/>
        <end position="283"/>
    </location>
</feature>
<feature type="transmembrane region" description="Helical" evidence="8">
    <location>
        <begin position="438"/>
        <end position="460"/>
    </location>
</feature>
<evidence type="ECO:0000313" key="11">
    <source>
        <dbReference type="Proteomes" id="UP000698800"/>
    </source>
</evidence>
<dbReference type="InterPro" id="IPR050925">
    <property type="entry name" value="Rhomboid_protease_S54"/>
</dbReference>
<dbReference type="Gene3D" id="1.20.1540.10">
    <property type="entry name" value="Rhomboid-like"/>
    <property type="match status" value="1"/>
</dbReference>
<dbReference type="AlphaFoldDB" id="A0A9P8HVS6"/>
<feature type="transmembrane region" description="Helical" evidence="8">
    <location>
        <begin position="390"/>
        <end position="409"/>
    </location>
</feature>
<evidence type="ECO:0000256" key="7">
    <source>
        <dbReference type="SAM" id="MobiDB-lite"/>
    </source>
</evidence>
<comment type="subcellular location">
    <subcellularLocation>
        <location evidence="1">Membrane</location>
        <topology evidence="1">Multi-pass membrane protein</topology>
    </subcellularLocation>
</comment>
<evidence type="ECO:0000256" key="8">
    <source>
        <dbReference type="SAM" id="Phobius"/>
    </source>
</evidence>
<dbReference type="OrthoDB" id="10260614at2759"/>
<comment type="similarity">
    <text evidence="2">Belongs to the peptidase S54 family.</text>
</comment>
<feature type="region of interest" description="Disordered" evidence="7">
    <location>
        <begin position="249"/>
        <end position="290"/>
    </location>
</feature>
<dbReference type="GO" id="GO:0006465">
    <property type="term" value="P:signal peptide processing"/>
    <property type="evidence" value="ECO:0007669"/>
    <property type="project" value="TreeGrafter"/>
</dbReference>
<dbReference type="PANTHER" id="PTHR43731">
    <property type="entry name" value="RHOMBOID PROTEASE"/>
    <property type="match status" value="1"/>
</dbReference>
<evidence type="ECO:0000256" key="4">
    <source>
        <dbReference type="ARBA" id="ARBA00022801"/>
    </source>
</evidence>
<comment type="caution">
    <text evidence="10">The sequence shown here is derived from an EMBL/GenBank/DDBJ whole genome shotgun (WGS) entry which is preliminary data.</text>
</comment>
<protein>
    <recommendedName>
        <fullName evidence="9">Peptidase S54 rhomboid domain-containing protein</fullName>
    </recommendedName>
</protein>
<feature type="transmembrane region" description="Helical" evidence="8">
    <location>
        <begin position="361"/>
        <end position="378"/>
    </location>
</feature>
<keyword evidence="6 8" id="KW-0472">Membrane</keyword>
<dbReference type="Proteomes" id="UP000698800">
    <property type="component" value="Unassembled WGS sequence"/>
</dbReference>